<reference evidence="3" key="1">
    <citation type="submission" date="2020-05" db="EMBL/GenBank/DDBJ databases">
        <title>WGS assembly of Corymbia citriodora subspecies variegata.</title>
        <authorList>
            <person name="Barry K."/>
            <person name="Hundley H."/>
            <person name="Shu S."/>
            <person name="Jenkins J."/>
            <person name="Grimwood J."/>
            <person name="Baten A."/>
        </authorList>
    </citation>
    <scope>NUCLEOTIDE SEQUENCE</scope>
    <source>
        <strain evidence="3">CV2-018</strain>
    </source>
</reference>
<dbReference type="Proteomes" id="UP000806378">
    <property type="component" value="Unassembled WGS sequence"/>
</dbReference>
<dbReference type="EMBL" id="MU089640">
    <property type="protein sequence ID" value="KAF7850170.1"/>
    <property type="molecule type" value="Genomic_DNA"/>
</dbReference>
<organism evidence="3 4">
    <name type="scientific">Corymbia citriodora subsp. variegata</name>
    <dbReference type="NCBI Taxonomy" id="360336"/>
    <lineage>
        <taxon>Eukaryota</taxon>
        <taxon>Viridiplantae</taxon>
        <taxon>Streptophyta</taxon>
        <taxon>Embryophyta</taxon>
        <taxon>Tracheophyta</taxon>
        <taxon>Spermatophyta</taxon>
        <taxon>Magnoliopsida</taxon>
        <taxon>eudicotyledons</taxon>
        <taxon>Gunneridae</taxon>
        <taxon>Pentapetalae</taxon>
        <taxon>rosids</taxon>
        <taxon>malvids</taxon>
        <taxon>Myrtales</taxon>
        <taxon>Myrtaceae</taxon>
        <taxon>Myrtoideae</taxon>
        <taxon>Eucalypteae</taxon>
        <taxon>Corymbia</taxon>
    </lineage>
</organism>
<feature type="region of interest" description="Disordered" evidence="1">
    <location>
        <begin position="86"/>
        <end position="145"/>
    </location>
</feature>
<proteinExistence type="predicted"/>
<keyword evidence="2" id="KW-0732">Signal</keyword>
<feature type="signal peptide" evidence="2">
    <location>
        <begin position="1"/>
        <end position="20"/>
    </location>
</feature>
<dbReference type="PANTHER" id="PTHR33640">
    <property type="entry name" value="TRANSMEMBRANE PROTEIN"/>
    <property type="match status" value="1"/>
</dbReference>
<accession>A0A8T0CRI8</accession>
<evidence type="ECO:0000313" key="3">
    <source>
        <dbReference type="EMBL" id="KAF7850170.1"/>
    </source>
</evidence>
<dbReference type="PANTHER" id="PTHR33640:SF3">
    <property type="entry name" value="DUF4408 DOMAIN-CONTAINING PROTEIN"/>
    <property type="match status" value="1"/>
</dbReference>
<keyword evidence="4" id="KW-1185">Reference proteome</keyword>
<sequence>MARPLFVFVLCNAIIAALLAKPGRFYALRPQADDDGGGVAEELYEEIVKISESRARPVLPQFREAEEVVYEDKEIISEVSTAVRARGGDADDFEGDAAEDEDEECRGLRPPEAEKRPRTTRSGRDSRESSFTAYDNCGGSGCHDEELSNEEFQRAIEAFIAKQLRFRREESLAIVLQSH</sequence>
<gene>
    <name evidence="3" type="ORF">BT93_L5791</name>
</gene>
<comment type="caution">
    <text evidence="3">The sequence shown here is derived from an EMBL/GenBank/DDBJ whole genome shotgun (WGS) entry which is preliminary data.</text>
</comment>
<protein>
    <submittedName>
        <fullName evidence="3">Uncharacterized protein</fullName>
    </submittedName>
</protein>
<evidence type="ECO:0000256" key="1">
    <source>
        <dbReference type="SAM" id="MobiDB-lite"/>
    </source>
</evidence>
<evidence type="ECO:0000256" key="2">
    <source>
        <dbReference type="SAM" id="SignalP"/>
    </source>
</evidence>
<dbReference type="Gramene" id="rna-gnl|WGS:JABURB|Cocit.L5791.1">
    <property type="protein sequence ID" value="cds-KAF7850170.1"/>
    <property type="gene ID" value="gene-BT93_L5791"/>
</dbReference>
<name>A0A8T0CRI8_CORYI</name>
<dbReference type="AlphaFoldDB" id="A0A8T0CRI8"/>
<dbReference type="OrthoDB" id="1916829at2759"/>
<feature type="compositionally biased region" description="Basic and acidic residues" evidence="1">
    <location>
        <begin position="105"/>
        <end position="128"/>
    </location>
</feature>
<feature type="compositionally biased region" description="Acidic residues" evidence="1">
    <location>
        <begin position="90"/>
        <end position="104"/>
    </location>
</feature>
<evidence type="ECO:0000313" key="4">
    <source>
        <dbReference type="Proteomes" id="UP000806378"/>
    </source>
</evidence>
<feature type="chain" id="PRO_5035713917" evidence="2">
    <location>
        <begin position="21"/>
        <end position="179"/>
    </location>
</feature>